<gene>
    <name evidence="1" type="ORF">HNQ88_004983</name>
</gene>
<reference evidence="1" key="1">
    <citation type="submission" date="2023-07" db="EMBL/GenBank/DDBJ databases">
        <title>Genomic Encyclopedia of Type Strains, Phase IV (KMG-IV): sequencing the most valuable type-strain genomes for metagenomic binning, comparative biology and taxonomic classification.</title>
        <authorList>
            <person name="Goeker M."/>
        </authorList>
    </citation>
    <scope>NUCLEOTIDE SEQUENCE</scope>
    <source>
        <strain evidence="1">DSM 26174</strain>
    </source>
</reference>
<comment type="caution">
    <text evidence="1">The sequence shown here is derived from an EMBL/GenBank/DDBJ whole genome shotgun (WGS) entry which is preliminary data.</text>
</comment>
<dbReference type="Proteomes" id="UP001185092">
    <property type="component" value="Unassembled WGS sequence"/>
</dbReference>
<evidence type="ECO:0000313" key="1">
    <source>
        <dbReference type="EMBL" id="MDR6241896.1"/>
    </source>
</evidence>
<dbReference type="EMBL" id="JAVDQD010000013">
    <property type="protein sequence ID" value="MDR6241896.1"/>
    <property type="molecule type" value="Genomic_DNA"/>
</dbReference>
<accession>A0AAE3XPZ7</accession>
<proteinExistence type="predicted"/>
<evidence type="ECO:0000313" key="2">
    <source>
        <dbReference type="Proteomes" id="UP001185092"/>
    </source>
</evidence>
<sequence>MNKIIQEAQIGQMEITFDLYSNQMKKYDLDSREDLPAIMLDIKNTDFHFQTDRPQVVEAEFSLFFVTQLDGNPNSSAEAHLNMIDSICQEVTKINRMSADDLQAQYSFSALSGDANATSDCCIRQISYDGKIETARTQDFAYDNLRINALAFKGIMNHYVSSVKNDISNSQIND</sequence>
<dbReference type="RefSeq" id="WP_309943084.1">
    <property type="nucleotide sequence ID" value="NZ_AP025310.1"/>
</dbReference>
<dbReference type="AlphaFoldDB" id="A0AAE3XPZ7"/>
<name>A0AAE3XPZ7_9BACT</name>
<protein>
    <submittedName>
        <fullName evidence="1">Uncharacterized protein</fullName>
    </submittedName>
</protein>
<organism evidence="1 2">
    <name type="scientific">Aureibacter tunicatorum</name>
    <dbReference type="NCBI Taxonomy" id="866807"/>
    <lineage>
        <taxon>Bacteria</taxon>
        <taxon>Pseudomonadati</taxon>
        <taxon>Bacteroidota</taxon>
        <taxon>Cytophagia</taxon>
        <taxon>Cytophagales</taxon>
        <taxon>Persicobacteraceae</taxon>
        <taxon>Aureibacter</taxon>
    </lineage>
</organism>
<keyword evidence="2" id="KW-1185">Reference proteome</keyword>